<feature type="region of interest" description="Disordered" evidence="1">
    <location>
        <begin position="157"/>
        <end position="206"/>
    </location>
</feature>
<dbReference type="InterPro" id="IPR019251">
    <property type="entry name" value="DUF2231_TM"/>
</dbReference>
<dbReference type="EMBL" id="CP042997">
    <property type="protein sequence ID" value="QEH32164.1"/>
    <property type="molecule type" value="Genomic_DNA"/>
</dbReference>
<organism evidence="3 4">
    <name type="scientific">Aquisphaera giovannonii</name>
    <dbReference type="NCBI Taxonomy" id="406548"/>
    <lineage>
        <taxon>Bacteria</taxon>
        <taxon>Pseudomonadati</taxon>
        <taxon>Planctomycetota</taxon>
        <taxon>Planctomycetia</taxon>
        <taxon>Isosphaerales</taxon>
        <taxon>Isosphaeraceae</taxon>
        <taxon>Aquisphaera</taxon>
    </lineage>
</organism>
<dbReference type="RefSeq" id="WP_148591148.1">
    <property type="nucleotide sequence ID" value="NZ_CP042997.1"/>
</dbReference>
<protein>
    <recommendedName>
        <fullName evidence="2">DUF2231 domain-containing protein</fullName>
    </recommendedName>
</protein>
<evidence type="ECO:0000259" key="2">
    <source>
        <dbReference type="Pfam" id="PF09990"/>
    </source>
</evidence>
<feature type="compositionally biased region" description="Basic and acidic residues" evidence="1">
    <location>
        <begin position="161"/>
        <end position="170"/>
    </location>
</feature>
<dbReference type="Pfam" id="PF09990">
    <property type="entry name" value="DUF2231"/>
    <property type="match status" value="1"/>
</dbReference>
<evidence type="ECO:0000256" key="1">
    <source>
        <dbReference type="SAM" id="MobiDB-lite"/>
    </source>
</evidence>
<feature type="domain" description="DUF2231" evidence="2">
    <location>
        <begin position="16"/>
        <end position="154"/>
    </location>
</feature>
<dbReference type="AlphaFoldDB" id="A0A5B9VVQ9"/>
<keyword evidence="4" id="KW-1185">Reference proteome</keyword>
<name>A0A5B9VVQ9_9BACT</name>
<dbReference type="KEGG" id="agv:OJF2_06330"/>
<dbReference type="Proteomes" id="UP000324233">
    <property type="component" value="Chromosome"/>
</dbReference>
<sequence>MDPITRSIDKVEELLGHSPHPAIVAVPLGAWTVSNVADALYMVSGNEALDDAAQVSMAVGLVGAAGAAVTGLRDYGYIPKDRQPNHSIATTHAIGNAVVGSLFVTSYVMRARCRAAGHRAGLLPRLLALAGGALSVYTGYLGGKLVEEYGEAVKPVMEGQDAGREGRRLESGTSGQGREIPLGPQETREPAPESAGRRNGGPRRTR</sequence>
<proteinExistence type="predicted"/>
<evidence type="ECO:0000313" key="3">
    <source>
        <dbReference type="EMBL" id="QEH32164.1"/>
    </source>
</evidence>
<reference evidence="3 4" key="1">
    <citation type="submission" date="2019-08" db="EMBL/GenBank/DDBJ databases">
        <title>Deep-cultivation of Planctomycetes and their phenomic and genomic characterization uncovers novel biology.</title>
        <authorList>
            <person name="Wiegand S."/>
            <person name="Jogler M."/>
            <person name="Boedeker C."/>
            <person name="Pinto D."/>
            <person name="Vollmers J."/>
            <person name="Rivas-Marin E."/>
            <person name="Kohn T."/>
            <person name="Peeters S.H."/>
            <person name="Heuer A."/>
            <person name="Rast P."/>
            <person name="Oberbeckmann S."/>
            <person name="Bunk B."/>
            <person name="Jeske O."/>
            <person name="Meyerdierks A."/>
            <person name="Storesund J.E."/>
            <person name="Kallscheuer N."/>
            <person name="Luecker S."/>
            <person name="Lage O.M."/>
            <person name="Pohl T."/>
            <person name="Merkel B.J."/>
            <person name="Hornburger P."/>
            <person name="Mueller R.-W."/>
            <person name="Bruemmer F."/>
            <person name="Labrenz M."/>
            <person name="Spormann A.M."/>
            <person name="Op den Camp H."/>
            <person name="Overmann J."/>
            <person name="Amann R."/>
            <person name="Jetten M.S.M."/>
            <person name="Mascher T."/>
            <person name="Medema M.H."/>
            <person name="Devos D.P."/>
            <person name="Kaster A.-K."/>
            <person name="Ovreas L."/>
            <person name="Rohde M."/>
            <person name="Galperin M.Y."/>
            <person name="Jogler C."/>
        </authorList>
    </citation>
    <scope>NUCLEOTIDE SEQUENCE [LARGE SCALE GENOMIC DNA]</scope>
    <source>
        <strain evidence="3 4">OJF2</strain>
    </source>
</reference>
<gene>
    <name evidence="3" type="ORF">OJF2_06330</name>
</gene>
<dbReference type="OrthoDB" id="147178at2"/>
<evidence type="ECO:0000313" key="4">
    <source>
        <dbReference type="Proteomes" id="UP000324233"/>
    </source>
</evidence>
<accession>A0A5B9VVQ9</accession>